<organism evidence="4 5">
    <name type="scientific">Clostridium niameyense</name>
    <dbReference type="NCBI Taxonomy" id="1622073"/>
    <lineage>
        <taxon>Bacteria</taxon>
        <taxon>Bacillati</taxon>
        <taxon>Bacillota</taxon>
        <taxon>Clostridia</taxon>
        <taxon>Eubacteriales</taxon>
        <taxon>Clostridiaceae</taxon>
        <taxon>Clostridium</taxon>
    </lineage>
</organism>
<dbReference type="EMBL" id="SXDP01000006">
    <property type="protein sequence ID" value="NEZ47296.1"/>
    <property type="molecule type" value="Genomic_DNA"/>
</dbReference>
<dbReference type="Proteomes" id="UP000473885">
    <property type="component" value="Unassembled WGS sequence"/>
</dbReference>
<dbReference type="SUPFAM" id="SSF48452">
    <property type="entry name" value="TPR-like"/>
    <property type="match status" value="1"/>
</dbReference>
<dbReference type="InterPro" id="IPR011990">
    <property type="entry name" value="TPR-like_helical_dom_sf"/>
</dbReference>
<feature type="coiled-coil region" evidence="1">
    <location>
        <begin position="215"/>
        <end position="243"/>
    </location>
</feature>
<evidence type="ECO:0000259" key="3">
    <source>
        <dbReference type="Pfam" id="PF13240"/>
    </source>
</evidence>
<evidence type="ECO:0000256" key="1">
    <source>
        <dbReference type="SAM" id="Coils"/>
    </source>
</evidence>
<reference evidence="4 5" key="1">
    <citation type="submission" date="2019-04" db="EMBL/GenBank/DDBJ databases">
        <title>Genome sequencing of Clostridium botulinum Groups I-IV and Clostridium butyricum.</title>
        <authorList>
            <person name="Brunt J."/>
            <person name="Van Vliet A.H.M."/>
            <person name="Stringer S.C."/>
            <person name="Carter A.T."/>
            <person name="Peck M.W."/>
        </authorList>
    </citation>
    <scope>NUCLEOTIDE SEQUENCE [LARGE SCALE GENOMIC DNA]</scope>
    <source>
        <strain evidence="4 5">IFR 18/094</strain>
    </source>
</reference>
<evidence type="ECO:0000313" key="5">
    <source>
        <dbReference type="Proteomes" id="UP000473885"/>
    </source>
</evidence>
<keyword evidence="5" id="KW-1185">Reference proteome</keyword>
<keyword evidence="2" id="KW-0812">Transmembrane</keyword>
<feature type="transmembrane region" description="Helical" evidence="2">
    <location>
        <begin position="56"/>
        <end position="77"/>
    </location>
</feature>
<name>A0A6M0RAQ7_9CLOT</name>
<keyword evidence="2" id="KW-1133">Transmembrane helix</keyword>
<gene>
    <name evidence="4" type="ORF">FDF74_08785</name>
</gene>
<dbReference type="RefSeq" id="WP_163249365.1">
    <property type="nucleotide sequence ID" value="NZ_SXDP01000006.1"/>
</dbReference>
<dbReference type="Pfam" id="PF13240">
    <property type="entry name" value="Zn_Ribbon_1"/>
    <property type="match status" value="1"/>
</dbReference>
<evidence type="ECO:0000256" key="2">
    <source>
        <dbReference type="SAM" id="Phobius"/>
    </source>
</evidence>
<keyword evidence="2" id="KW-0472">Membrane</keyword>
<evidence type="ECO:0000313" key="4">
    <source>
        <dbReference type="EMBL" id="NEZ47296.1"/>
    </source>
</evidence>
<feature type="domain" description="Zinc-ribbon" evidence="3">
    <location>
        <begin position="3"/>
        <end position="24"/>
    </location>
</feature>
<keyword evidence="1" id="KW-0175">Coiled coil</keyword>
<dbReference type="Gene3D" id="1.25.40.10">
    <property type="entry name" value="Tetratricopeptide repeat domain"/>
    <property type="match status" value="1"/>
</dbReference>
<dbReference type="InterPro" id="IPR026870">
    <property type="entry name" value="Zinc_ribbon_dom"/>
</dbReference>
<dbReference type="AlphaFoldDB" id="A0A6M0RAQ7"/>
<accession>A0A6M0RAQ7</accession>
<comment type="caution">
    <text evidence="4">The sequence shown here is derived from an EMBL/GenBank/DDBJ whole genome shotgun (WGS) entry which is preliminary data.</text>
</comment>
<protein>
    <submittedName>
        <fullName evidence="4">Zinc ribbon domain-containing protein</fullName>
    </submittedName>
</protein>
<sequence>MLCPNCKAEIADNSVYCKKCGAKVKENKEIEVKGENTSLYKEVSQNKVKKSKAKPLIITLIIILFVLGSGFGIYKYVQAKNISDLVSNADREFDKKNYDMSIELYNKALCYKDDNKIKNKLLLVNTHKKGQGLYNQGLKLMNEKKYLEAMEKFSEISKNASTIYDYSKEKIKECKDKYINNMINLAKKSTDSQEYDKANKYLDEIEKVDKNNYSVKKLKATIEQNKEKEKEEANNKKNSKITKEGAYEILKKHNYDGMEIGGMSPLKKENFNVDDQSMYGHDCYYIGGKGGNAILFVVDAVTGKLYSCSKLEPGYWELILDE</sequence>
<proteinExistence type="predicted"/>